<keyword evidence="1" id="KW-0805">Transcription regulation</keyword>
<evidence type="ECO:0000256" key="3">
    <source>
        <dbReference type="ARBA" id="ARBA00023163"/>
    </source>
</evidence>
<proteinExistence type="predicted"/>
<dbReference type="Proteomes" id="UP001225072">
    <property type="component" value="Unassembled WGS sequence"/>
</dbReference>
<keyword evidence="3" id="KW-0804">Transcription</keyword>
<dbReference type="SUPFAM" id="SSF46689">
    <property type="entry name" value="Homeodomain-like"/>
    <property type="match status" value="1"/>
</dbReference>
<reference evidence="5 6" key="1">
    <citation type="submission" date="2023-07" db="EMBL/GenBank/DDBJ databases">
        <title>Functional and genomic diversity of the sorghum phyllosphere microbiome.</title>
        <authorList>
            <person name="Shade A."/>
        </authorList>
    </citation>
    <scope>NUCLEOTIDE SEQUENCE [LARGE SCALE GENOMIC DNA]</scope>
    <source>
        <strain evidence="5 6">SORGH_AS_1064</strain>
    </source>
</reference>
<dbReference type="EMBL" id="JAUTAL010000001">
    <property type="protein sequence ID" value="MDQ1095376.1"/>
    <property type="molecule type" value="Genomic_DNA"/>
</dbReference>
<evidence type="ECO:0000259" key="4">
    <source>
        <dbReference type="PROSITE" id="PS01124"/>
    </source>
</evidence>
<dbReference type="Pfam" id="PF12833">
    <property type="entry name" value="HTH_18"/>
    <property type="match status" value="1"/>
</dbReference>
<dbReference type="PANTHER" id="PTHR43280:SF32">
    <property type="entry name" value="TRANSCRIPTIONAL REGULATORY PROTEIN"/>
    <property type="match status" value="1"/>
</dbReference>
<evidence type="ECO:0000313" key="6">
    <source>
        <dbReference type="Proteomes" id="UP001225072"/>
    </source>
</evidence>
<dbReference type="RefSeq" id="WP_307446073.1">
    <property type="nucleotide sequence ID" value="NZ_JAUTAL010000001.1"/>
</dbReference>
<dbReference type="SMART" id="SM00342">
    <property type="entry name" value="HTH_ARAC"/>
    <property type="match status" value="1"/>
</dbReference>
<sequence length="304" mass="35099">MSNQNFRVIKSVEDYHKLLKLNKPQHPLLSIIDFSAASYINPAADISIVMDLYCISIKENSDCILRYGPKHYDFTEGVMSFIKPGQVLTVEPGSSQVTDGFSLVFHPDFIRSFPLYSKLKNYAFFDYEVNEALFLSEMEKIHIRGLMASIMQEYTNSIDLFSQEAIVAFIELLLVYGNRYYNRQFITRKSNNEHYVVKFEKMLESYFSSGKLMEDGLPNVKYFAEQLHMSPNYLSDLLRLSTGKSAQGHIQELLIEEAKTLLTTSHLSVAEISYMLGFEQPQSLNRLFKKKTNMSPVQFRQSFN</sequence>
<keyword evidence="2" id="KW-0238">DNA-binding</keyword>
<dbReference type="InterPro" id="IPR018060">
    <property type="entry name" value="HTH_AraC"/>
</dbReference>
<gene>
    <name evidence="5" type="ORF">QE404_000523</name>
</gene>
<dbReference type="InterPro" id="IPR009057">
    <property type="entry name" value="Homeodomain-like_sf"/>
</dbReference>
<evidence type="ECO:0000313" key="5">
    <source>
        <dbReference type="EMBL" id="MDQ1095376.1"/>
    </source>
</evidence>
<accession>A0ABU0TEI5</accession>
<dbReference type="PROSITE" id="PS01124">
    <property type="entry name" value="HTH_ARAC_FAMILY_2"/>
    <property type="match status" value="1"/>
</dbReference>
<feature type="domain" description="HTH araC/xylS-type" evidence="4">
    <location>
        <begin position="197"/>
        <end position="302"/>
    </location>
</feature>
<keyword evidence="6" id="KW-1185">Reference proteome</keyword>
<protein>
    <submittedName>
        <fullName evidence="5">AraC family transcriptional activator of pobA</fullName>
    </submittedName>
</protein>
<evidence type="ECO:0000256" key="1">
    <source>
        <dbReference type="ARBA" id="ARBA00023015"/>
    </source>
</evidence>
<evidence type="ECO:0000256" key="2">
    <source>
        <dbReference type="ARBA" id="ARBA00023125"/>
    </source>
</evidence>
<dbReference type="Gene3D" id="1.10.10.60">
    <property type="entry name" value="Homeodomain-like"/>
    <property type="match status" value="1"/>
</dbReference>
<organism evidence="5 6">
    <name type="scientific">Chryseobacterium camelliae</name>
    <dbReference type="NCBI Taxonomy" id="1265445"/>
    <lineage>
        <taxon>Bacteria</taxon>
        <taxon>Pseudomonadati</taxon>
        <taxon>Bacteroidota</taxon>
        <taxon>Flavobacteriia</taxon>
        <taxon>Flavobacteriales</taxon>
        <taxon>Weeksellaceae</taxon>
        <taxon>Chryseobacterium group</taxon>
        <taxon>Chryseobacterium</taxon>
    </lineage>
</organism>
<name>A0ABU0TEI5_9FLAO</name>
<comment type="caution">
    <text evidence="5">The sequence shown here is derived from an EMBL/GenBank/DDBJ whole genome shotgun (WGS) entry which is preliminary data.</text>
</comment>
<dbReference type="PANTHER" id="PTHR43280">
    <property type="entry name" value="ARAC-FAMILY TRANSCRIPTIONAL REGULATOR"/>
    <property type="match status" value="1"/>
</dbReference>